<dbReference type="AlphaFoldDB" id="G5A490"/>
<proteinExistence type="predicted"/>
<dbReference type="OMA" id="GRSRNIM"/>
<dbReference type="KEGG" id="psoj:PHYSODRAFT_523629"/>
<reference evidence="1 2" key="1">
    <citation type="journal article" date="2006" name="Science">
        <title>Phytophthora genome sequences uncover evolutionary origins and mechanisms of pathogenesis.</title>
        <authorList>
            <person name="Tyler B.M."/>
            <person name="Tripathy S."/>
            <person name="Zhang X."/>
            <person name="Dehal P."/>
            <person name="Jiang R.H."/>
            <person name="Aerts A."/>
            <person name="Arredondo F.D."/>
            <person name="Baxter L."/>
            <person name="Bensasson D."/>
            <person name="Beynon J.L."/>
            <person name="Chapman J."/>
            <person name="Damasceno C.M."/>
            <person name="Dorrance A.E."/>
            <person name="Dou D."/>
            <person name="Dickerman A.W."/>
            <person name="Dubchak I.L."/>
            <person name="Garbelotto M."/>
            <person name="Gijzen M."/>
            <person name="Gordon S.G."/>
            <person name="Govers F."/>
            <person name="Grunwald N.J."/>
            <person name="Huang W."/>
            <person name="Ivors K.L."/>
            <person name="Jones R.W."/>
            <person name="Kamoun S."/>
            <person name="Krampis K."/>
            <person name="Lamour K.H."/>
            <person name="Lee M.K."/>
            <person name="McDonald W.H."/>
            <person name="Medina M."/>
            <person name="Meijer H.J."/>
            <person name="Nordberg E.K."/>
            <person name="Maclean D.J."/>
            <person name="Ospina-Giraldo M.D."/>
            <person name="Morris P.F."/>
            <person name="Phuntumart V."/>
            <person name="Putnam N.H."/>
            <person name="Rash S."/>
            <person name="Rose J.K."/>
            <person name="Sakihama Y."/>
            <person name="Salamov A.A."/>
            <person name="Savidor A."/>
            <person name="Scheuring C.F."/>
            <person name="Smith B.M."/>
            <person name="Sobral B.W."/>
            <person name="Terry A."/>
            <person name="Torto-Alalibo T.A."/>
            <person name="Win J."/>
            <person name="Xu Z."/>
            <person name="Zhang H."/>
            <person name="Grigoriev I.V."/>
            <person name="Rokhsar D.S."/>
            <person name="Boore J.L."/>
        </authorList>
    </citation>
    <scope>NUCLEOTIDE SEQUENCE [LARGE SCALE GENOMIC DNA]</scope>
    <source>
        <strain evidence="1 2">P6497</strain>
    </source>
</reference>
<protein>
    <submittedName>
        <fullName evidence="1">Uncharacterized protein</fullName>
    </submittedName>
</protein>
<dbReference type="InParanoid" id="G5A490"/>
<organism evidence="1 2">
    <name type="scientific">Phytophthora sojae (strain P6497)</name>
    <name type="common">Soybean stem and root rot agent</name>
    <name type="synonym">Phytophthora megasperma f. sp. glycines</name>
    <dbReference type="NCBI Taxonomy" id="1094619"/>
    <lineage>
        <taxon>Eukaryota</taxon>
        <taxon>Sar</taxon>
        <taxon>Stramenopiles</taxon>
        <taxon>Oomycota</taxon>
        <taxon>Peronosporomycetes</taxon>
        <taxon>Peronosporales</taxon>
        <taxon>Peronosporaceae</taxon>
        <taxon>Phytophthora</taxon>
    </lineage>
</organism>
<evidence type="ECO:0000313" key="2">
    <source>
        <dbReference type="Proteomes" id="UP000002640"/>
    </source>
</evidence>
<dbReference type="GeneID" id="20660685"/>
<dbReference type="RefSeq" id="XP_009535156.1">
    <property type="nucleotide sequence ID" value="XM_009536861.1"/>
</dbReference>
<gene>
    <name evidence="1" type="ORF">PHYSODRAFT_523629</name>
</gene>
<name>G5A490_PHYSP</name>
<sequence length="165" mass="19014">MDCSFKVGERRDIGADNVANVIYRRIHLERKRTNLNKRTSLNKRTNLNKRTAIRTEVFLDESYCNLHHVAQRTWLLPKICRSLPSGKGRRFCITGAGAITQVGKLRTRGEWVKGSVKVWTADKAAITSAGDYHGDFTSEKFERWFWQLCETLPDEYGECDIMMAL</sequence>
<dbReference type="EMBL" id="JH159159">
    <property type="protein sequence ID" value="EGZ10295.1"/>
    <property type="molecule type" value="Genomic_DNA"/>
</dbReference>
<evidence type="ECO:0000313" key="1">
    <source>
        <dbReference type="EMBL" id="EGZ10295.1"/>
    </source>
</evidence>
<accession>G5A490</accession>
<dbReference type="Proteomes" id="UP000002640">
    <property type="component" value="Unassembled WGS sequence"/>
</dbReference>
<keyword evidence="2" id="KW-1185">Reference proteome</keyword>